<reference evidence="1 2" key="1">
    <citation type="submission" date="2020-08" db="EMBL/GenBank/DDBJ databases">
        <title>Genomic Encyclopedia of Type Strains, Phase III (KMG-III): the genomes of soil and plant-associated and newly described type strains.</title>
        <authorList>
            <person name="Whitman W."/>
        </authorList>
    </citation>
    <scope>NUCLEOTIDE SEQUENCE [LARGE SCALE GENOMIC DNA]</scope>
    <source>
        <strain evidence="1 2">CECT 8654</strain>
    </source>
</reference>
<gene>
    <name evidence="1" type="ORF">FHR99_000784</name>
</gene>
<dbReference type="InterPro" id="IPR023214">
    <property type="entry name" value="HAD_sf"/>
</dbReference>
<dbReference type="Pfam" id="PF13419">
    <property type="entry name" value="HAD_2"/>
    <property type="match status" value="1"/>
</dbReference>
<dbReference type="GO" id="GO:0006281">
    <property type="term" value="P:DNA repair"/>
    <property type="evidence" value="ECO:0007669"/>
    <property type="project" value="TreeGrafter"/>
</dbReference>
<dbReference type="SUPFAM" id="SSF56784">
    <property type="entry name" value="HAD-like"/>
    <property type="match status" value="1"/>
</dbReference>
<protein>
    <submittedName>
        <fullName evidence="1">Phosphoglycolate phosphatase</fullName>
        <ecNumber evidence="1">3.1.3.18</ecNumber>
    </submittedName>
</protein>
<dbReference type="EC" id="3.1.3.18" evidence="1"/>
<dbReference type="SFLD" id="SFLDG01129">
    <property type="entry name" value="C1.5:_HAD__Beta-PGM__Phosphata"/>
    <property type="match status" value="1"/>
</dbReference>
<dbReference type="NCBIfam" id="TIGR01549">
    <property type="entry name" value="HAD-SF-IA-v1"/>
    <property type="match status" value="1"/>
</dbReference>
<dbReference type="GO" id="GO:0008967">
    <property type="term" value="F:phosphoglycolate phosphatase activity"/>
    <property type="evidence" value="ECO:0007669"/>
    <property type="project" value="UniProtKB-EC"/>
</dbReference>
<dbReference type="Proteomes" id="UP000537130">
    <property type="component" value="Unassembled WGS sequence"/>
</dbReference>
<dbReference type="PANTHER" id="PTHR43434:SF24">
    <property type="entry name" value="HYDROLASE-RELATED"/>
    <property type="match status" value="1"/>
</dbReference>
<name>A0A7W4Z4W1_9GAMM</name>
<dbReference type="NCBIfam" id="TIGR01509">
    <property type="entry name" value="HAD-SF-IA-v3"/>
    <property type="match status" value="1"/>
</dbReference>
<dbReference type="InterPro" id="IPR041492">
    <property type="entry name" value="HAD_2"/>
</dbReference>
<keyword evidence="1" id="KW-0378">Hydrolase</keyword>
<dbReference type="SFLD" id="SFLDS00003">
    <property type="entry name" value="Haloacid_Dehalogenase"/>
    <property type="match status" value="1"/>
</dbReference>
<evidence type="ECO:0000313" key="2">
    <source>
        <dbReference type="Proteomes" id="UP000537130"/>
    </source>
</evidence>
<evidence type="ECO:0000313" key="1">
    <source>
        <dbReference type="EMBL" id="MBB3046548.1"/>
    </source>
</evidence>
<proteinExistence type="predicted"/>
<dbReference type="EMBL" id="JACHWY010000001">
    <property type="protein sequence ID" value="MBB3046548.1"/>
    <property type="molecule type" value="Genomic_DNA"/>
</dbReference>
<keyword evidence="2" id="KW-1185">Reference proteome</keyword>
<dbReference type="InterPro" id="IPR050155">
    <property type="entry name" value="HAD-like_hydrolase_sf"/>
</dbReference>
<dbReference type="SFLD" id="SFLDG01135">
    <property type="entry name" value="C1.5.6:_HAD__Beta-PGM__Phospha"/>
    <property type="match status" value="1"/>
</dbReference>
<dbReference type="PANTHER" id="PTHR43434">
    <property type="entry name" value="PHOSPHOGLYCOLATE PHOSPHATASE"/>
    <property type="match status" value="1"/>
</dbReference>
<dbReference type="GO" id="GO:0005829">
    <property type="term" value="C:cytosol"/>
    <property type="evidence" value="ECO:0007669"/>
    <property type="project" value="TreeGrafter"/>
</dbReference>
<dbReference type="InterPro" id="IPR006439">
    <property type="entry name" value="HAD-SF_hydro_IA"/>
</dbReference>
<comment type="caution">
    <text evidence="1">The sequence shown here is derived from an EMBL/GenBank/DDBJ whole genome shotgun (WGS) entry which is preliminary data.</text>
</comment>
<accession>A0A7W4Z4W1</accession>
<dbReference type="AlphaFoldDB" id="A0A7W4Z4W1"/>
<organism evidence="1 2">
    <name type="scientific">Litorivivens lipolytica</name>
    <dbReference type="NCBI Taxonomy" id="1524264"/>
    <lineage>
        <taxon>Bacteria</taxon>
        <taxon>Pseudomonadati</taxon>
        <taxon>Pseudomonadota</taxon>
        <taxon>Gammaproteobacteria</taxon>
        <taxon>Litorivivens</taxon>
    </lineage>
</organism>
<dbReference type="InterPro" id="IPR036412">
    <property type="entry name" value="HAD-like_sf"/>
</dbReference>
<dbReference type="InterPro" id="IPR023198">
    <property type="entry name" value="PGP-like_dom2"/>
</dbReference>
<dbReference type="Gene3D" id="3.40.50.1000">
    <property type="entry name" value="HAD superfamily/HAD-like"/>
    <property type="match status" value="1"/>
</dbReference>
<sequence length="218" mass="23700">MVVIFDWDGTLIDSAGKIVACMQQAARDADLPPPSDAEVRNIIGLGLDLAIHQLFPEASVTTRGALREHYSRNFIAADQTPCEFFPGVTELLSSLKAQGAVLAVATGKSRKGLLRVLGNSGFEHFFAATRCADETASKPDPLMLHELCEEFRISPEEAVMVGDTEYDLEMAKRIAMPSVGVSYGAHAPERLAQWEPLQIIDAFGELEGVLGRHYSIAQ</sequence>
<dbReference type="RefSeq" id="WP_183409238.1">
    <property type="nucleotide sequence ID" value="NZ_JACHWY010000001.1"/>
</dbReference>
<dbReference type="FunFam" id="3.40.50.1000:FF:000022">
    <property type="entry name" value="Phosphoglycolate phosphatase"/>
    <property type="match status" value="1"/>
</dbReference>
<dbReference type="Gene3D" id="1.10.150.240">
    <property type="entry name" value="Putative phosphatase, domain 2"/>
    <property type="match status" value="1"/>
</dbReference>